<evidence type="ECO:0000313" key="3">
    <source>
        <dbReference type="EMBL" id="QDS91856.1"/>
    </source>
</evidence>
<protein>
    <submittedName>
        <fullName evidence="3">Isopenicillin N epimerase</fullName>
        <ecNumber evidence="3">5.1.1.17</ecNumber>
    </submittedName>
</protein>
<dbReference type="Proteomes" id="UP000320672">
    <property type="component" value="Chromosome"/>
</dbReference>
<sequence>MPESNLQHWGLNPRIDFLNHGSFGACPTVVLNAQRDWIDLLEKDPIDFLAPERTLLTKLLHVRSVLQALINAPAKDIALIRNATEGVNAVVRSFPFEKNDEVVITSHGYNACNNAIRFAAERFGAVVKVAEIPFPVESPEQVVASIESMFSERTRLLVVDHVTSSTGLVFPVDELVRRAHRDGIRVLVDGAHAPGMLSVDLQQINADYYTANNHKWLCAPKASGFLHVKPEFQEEVRPAIISHGANADTESQSRFESEFAWTGTYDPSPVLSLPTAIDFITSLHPRGLSGLQQTNHELVLAGREQLLQKLNVSSPAPSEMLGSLATIPLPVAASFCPADAVSLQRKLFYQHQIEVPVFKLSSGLPCFRISAQIYNQVDQYERLANVLCEIV</sequence>
<dbReference type="KEGG" id="rml:FF011L_05920"/>
<dbReference type="OrthoDB" id="250246at2"/>
<dbReference type="GO" id="GO:0045439">
    <property type="term" value="F:isopenicillin-N epimerase activity"/>
    <property type="evidence" value="ECO:0007669"/>
    <property type="project" value="UniProtKB-EC"/>
</dbReference>
<dbReference type="EMBL" id="CP036262">
    <property type="protein sequence ID" value="QDS91856.1"/>
    <property type="molecule type" value="Genomic_DNA"/>
</dbReference>
<dbReference type="Pfam" id="PF00266">
    <property type="entry name" value="Aminotran_5"/>
    <property type="match status" value="1"/>
</dbReference>
<dbReference type="EC" id="5.1.1.17" evidence="3"/>
<dbReference type="InterPro" id="IPR015421">
    <property type="entry name" value="PyrdxlP-dep_Trfase_major"/>
</dbReference>
<dbReference type="AlphaFoldDB" id="A0A517MAF3"/>
<organism evidence="3 4">
    <name type="scientific">Roseimaritima multifibrata</name>
    <dbReference type="NCBI Taxonomy" id="1930274"/>
    <lineage>
        <taxon>Bacteria</taxon>
        <taxon>Pseudomonadati</taxon>
        <taxon>Planctomycetota</taxon>
        <taxon>Planctomycetia</taxon>
        <taxon>Pirellulales</taxon>
        <taxon>Pirellulaceae</taxon>
        <taxon>Roseimaritima</taxon>
    </lineage>
</organism>
<evidence type="ECO:0000259" key="2">
    <source>
        <dbReference type="Pfam" id="PF00266"/>
    </source>
</evidence>
<dbReference type="InterPro" id="IPR000192">
    <property type="entry name" value="Aminotrans_V_dom"/>
</dbReference>
<reference evidence="3 4" key="1">
    <citation type="submission" date="2019-02" db="EMBL/GenBank/DDBJ databases">
        <title>Deep-cultivation of Planctomycetes and their phenomic and genomic characterization uncovers novel biology.</title>
        <authorList>
            <person name="Wiegand S."/>
            <person name="Jogler M."/>
            <person name="Boedeker C."/>
            <person name="Pinto D."/>
            <person name="Vollmers J."/>
            <person name="Rivas-Marin E."/>
            <person name="Kohn T."/>
            <person name="Peeters S.H."/>
            <person name="Heuer A."/>
            <person name="Rast P."/>
            <person name="Oberbeckmann S."/>
            <person name="Bunk B."/>
            <person name="Jeske O."/>
            <person name="Meyerdierks A."/>
            <person name="Storesund J.E."/>
            <person name="Kallscheuer N."/>
            <person name="Luecker S."/>
            <person name="Lage O.M."/>
            <person name="Pohl T."/>
            <person name="Merkel B.J."/>
            <person name="Hornburger P."/>
            <person name="Mueller R.-W."/>
            <person name="Bruemmer F."/>
            <person name="Labrenz M."/>
            <person name="Spormann A.M."/>
            <person name="Op den Camp H."/>
            <person name="Overmann J."/>
            <person name="Amann R."/>
            <person name="Jetten M.S.M."/>
            <person name="Mascher T."/>
            <person name="Medema M.H."/>
            <person name="Devos D.P."/>
            <person name="Kaster A.-K."/>
            <person name="Ovreas L."/>
            <person name="Rohde M."/>
            <person name="Galperin M.Y."/>
            <person name="Jogler C."/>
        </authorList>
    </citation>
    <scope>NUCLEOTIDE SEQUENCE [LARGE SCALE GENOMIC DNA]</scope>
    <source>
        <strain evidence="3 4">FF011L</strain>
    </source>
</reference>
<accession>A0A517MAF3</accession>
<evidence type="ECO:0000256" key="1">
    <source>
        <dbReference type="ARBA" id="ARBA00022898"/>
    </source>
</evidence>
<dbReference type="SUPFAM" id="SSF53383">
    <property type="entry name" value="PLP-dependent transferases"/>
    <property type="match status" value="1"/>
</dbReference>
<dbReference type="PANTHER" id="PTHR43092">
    <property type="entry name" value="L-CYSTEINE DESULFHYDRASE"/>
    <property type="match status" value="1"/>
</dbReference>
<keyword evidence="1" id="KW-0663">Pyridoxal phosphate</keyword>
<dbReference type="RefSeq" id="WP_145350041.1">
    <property type="nucleotide sequence ID" value="NZ_CP036262.1"/>
</dbReference>
<keyword evidence="3" id="KW-0413">Isomerase</keyword>
<dbReference type="Gene3D" id="3.40.640.10">
    <property type="entry name" value="Type I PLP-dependent aspartate aminotransferase-like (Major domain)"/>
    <property type="match status" value="1"/>
</dbReference>
<keyword evidence="4" id="KW-1185">Reference proteome</keyword>
<dbReference type="InterPro" id="IPR015422">
    <property type="entry name" value="PyrdxlP-dep_Trfase_small"/>
</dbReference>
<dbReference type="PANTHER" id="PTHR43092:SF2">
    <property type="entry name" value="HERCYNYLCYSTEINE SULFOXIDE LYASE"/>
    <property type="match status" value="1"/>
</dbReference>
<name>A0A517MAF3_9BACT</name>
<proteinExistence type="predicted"/>
<dbReference type="InterPro" id="IPR015424">
    <property type="entry name" value="PyrdxlP-dep_Trfase"/>
</dbReference>
<dbReference type="Gene3D" id="3.90.1150.10">
    <property type="entry name" value="Aspartate Aminotransferase, domain 1"/>
    <property type="match status" value="1"/>
</dbReference>
<gene>
    <name evidence="3" type="primary">cefD</name>
    <name evidence="3" type="ORF">FF011L_05920</name>
</gene>
<evidence type="ECO:0000313" key="4">
    <source>
        <dbReference type="Proteomes" id="UP000320672"/>
    </source>
</evidence>
<feature type="domain" description="Aminotransferase class V" evidence="2">
    <location>
        <begin position="60"/>
        <end position="328"/>
    </location>
</feature>